<dbReference type="OrthoDB" id="9808360at2"/>
<sequence length="144" mass="16102">MFSKSCEYGIRAAIYVAKHSLKNEKVSLIEVAKHTDSPPAFMAKILQKLTRTEVLSSIKGPNGGFFITDDHLHSVSLLNIVLAMDGDGIFENCTLGLRRCDGQKPCPMHFSFVKIRDEMRETLQRATLKSLAEEVSDGITFLKR</sequence>
<dbReference type="GO" id="GO:0005829">
    <property type="term" value="C:cytosol"/>
    <property type="evidence" value="ECO:0007669"/>
    <property type="project" value="TreeGrafter"/>
</dbReference>
<dbReference type="KEGG" id="ccas:EIB73_14160"/>
<dbReference type="PROSITE" id="PS51197">
    <property type="entry name" value="HTH_RRF2_2"/>
    <property type="match status" value="1"/>
</dbReference>
<dbReference type="Gene3D" id="1.10.10.10">
    <property type="entry name" value="Winged helix-like DNA-binding domain superfamily/Winged helix DNA-binding domain"/>
    <property type="match status" value="1"/>
</dbReference>
<dbReference type="EMBL" id="CP034159">
    <property type="protein sequence ID" value="AZI34249.1"/>
    <property type="molecule type" value="Genomic_DNA"/>
</dbReference>
<dbReference type="PANTHER" id="PTHR33221">
    <property type="entry name" value="WINGED HELIX-TURN-HELIX TRANSCRIPTIONAL REGULATOR, RRF2 FAMILY"/>
    <property type="match status" value="1"/>
</dbReference>
<dbReference type="Proteomes" id="UP000270185">
    <property type="component" value="Chromosome"/>
</dbReference>
<keyword evidence="2" id="KW-1185">Reference proteome</keyword>
<dbReference type="AlphaFoldDB" id="A0A3G8XMD8"/>
<gene>
    <name evidence="1" type="ORF">EIB73_14160</name>
</gene>
<evidence type="ECO:0000313" key="1">
    <source>
        <dbReference type="EMBL" id="AZI34249.1"/>
    </source>
</evidence>
<dbReference type="InterPro" id="IPR036388">
    <property type="entry name" value="WH-like_DNA-bd_sf"/>
</dbReference>
<protein>
    <submittedName>
        <fullName evidence="1">Rrf2 family transcriptional regulator</fullName>
    </submittedName>
</protein>
<dbReference type="PANTHER" id="PTHR33221:SF15">
    <property type="entry name" value="HTH-TYPE TRANSCRIPTIONAL REGULATOR YWGB-RELATED"/>
    <property type="match status" value="1"/>
</dbReference>
<dbReference type="SUPFAM" id="SSF46785">
    <property type="entry name" value="Winged helix' DNA-binding domain"/>
    <property type="match status" value="1"/>
</dbReference>
<dbReference type="RefSeq" id="WP_125025885.1">
    <property type="nucleotide sequence ID" value="NZ_CP034159.1"/>
</dbReference>
<reference evidence="2" key="1">
    <citation type="submission" date="2018-11" db="EMBL/GenBank/DDBJ databases">
        <title>Proposal to divide the Flavobacteriaceae and reorganize its genera based on Amino Acid Identity values calculated from whole genome sequences.</title>
        <authorList>
            <person name="Nicholson A.C."/>
            <person name="Gulvik C.A."/>
            <person name="Whitney A.M."/>
            <person name="Humrighouse B.W."/>
            <person name="Bell M."/>
            <person name="Holmes B."/>
            <person name="Steigerwalt A.G."/>
            <person name="Villarma A."/>
            <person name="Sheth M."/>
            <person name="Batra D."/>
            <person name="Pryor J."/>
            <person name="Bernardet J.-F."/>
            <person name="Hugo C."/>
            <person name="Kampfer P."/>
            <person name="Newman J.D."/>
            <person name="McQuiston J.R."/>
        </authorList>
    </citation>
    <scope>NUCLEOTIDE SEQUENCE [LARGE SCALE GENOMIC DNA]</scope>
    <source>
        <strain evidence="2">G0081</strain>
    </source>
</reference>
<proteinExistence type="predicted"/>
<dbReference type="InterPro" id="IPR036390">
    <property type="entry name" value="WH_DNA-bd_sf"/>
</dbReference>
<dbReference type="GO" id="GO:0003700">
    <property type="term" value="F:DNA-binding transcription factor activity"/>
    <property type="evidence" value="ECO:0007669"/>
    <property type="project" value="TreeGrafter"/>
</dbReference>
<organism evidence="1 2">
    <name type="scientific">Kaistella carnis</name>
    <dbReference type="NCBI Taxonomy" id="1241979"/>
    <lineage>
        <taxon>Bacteria</taxon>
        <taxon>Pseudomonadati</taxon>
        <taxon>Bacteroidota</taxon>
        <taxon>Flavobacteriia</taxon>
        <taxon>Flavobacteriales</taxon>
        <taxon>Weeksellaceae</taxon>
        <taxon>Chryseobacterium group</taxon>
        <taxon>Kaistella</taxon>
    </lineage>
</organism>
<dbReference type="InterPro" id="IPR000944">
    <property type="entry name" value="Tscrpt_reg_Rrf2"/>
</dbReference>
<dbReference type="NCBIfam" id="TIGR00738">
    <property type="entry name" value="rrf2_super"/>
    <property type="match status" value="1"/>
</dbReference>
<evidence type="ECO:0000313" key="2">
    <source>
        <dbReference type="Proteomes" id="UP000270185"/>
    </source>
</evidence>
<accession>A0A3G8XMD8</accession>
<dbReference type="Pfam" id="PF02082">
    <property type="entry name" value="Rrf2"/>
    <property type="match status" value="1"/>
</dbReference>
<name>A0A3G8XMD8_9FLAO</name>